<feature type="repeat" description="TPR" evidence="3">
    <location>
        <begin position="573"/>
        <end position="606"/>
    </location>
</feature>
<comment type="caution">
    <text evidence="5">The sequence shown here is derived from an EMBL/GenBank/DDBJ whole genome shotgun (WGS) entry which is preliminary data.</text>
</comment>
<dbReference type="PANTHER" id="PTHR44943">
    <property type="entry name" value="CELLULOSE SYNTHASE OPERON PROTEIN C"/>
    <property type="match status" value="1"/>
</dbReference>
<organism evidence="5 6">
    <name type="scientific">candidate division WOR-1 bacterium DG_54_3</name>
    <dbReference type="NCBI Taxonomy" id="1703775"/>
    <lineage>
        <taxon>Bacteria</taxon>
        <taxon>Bacillati</taxon>
        <taxon>Saganbacteria</taxon>
    </lineage>
</organism>
<feature type="transmembrane region" description="Helical" evidence="4">
    <location>
        <begin position="228"/>
        <end position="257"/>
    </location>
</feature>
<dbReference type="InterPro" id="IPR051685">
    <property type="entry name" value="Ycf3/AcsC/BcsC/TPR_MFPF"/>
</dbReference>
<evidence type="ECO:0000256" key="1">
    <source>
        <dbReference type="ARBA" id="ARBA00022737"/>
    </source>
</evidence>
<keyword evidence="4" id="KW-0472">Membrane</keyword>
<reference evidence="5 6" key="1">
    <citation type="journal article" date="2015" name="Microbiome">
        <title>Genomic resolution of linkages in carbon, nitrogen, and sulfur cycling among widespread estuary sediment bacteria.</title>
        <authorList>
            <person name="Baker B.J."/>
            <person name="Lazar C.S."/>
            <person name="Teske A.P."/>
            <person name="Dick G.J."/>
        </authorList>
    </citation>
    <scope>NUCLEOTIDE SEQUENCE [LARGE SCALE GENOMIC DNA]</scope>
    <source>
        <strain evidence="5">DG_54_3</strain>
    </source>
</reference>
<dbReference type="InterPro" id="IPR019734">
    <property type="entry name" value="TPR_rpt"/>
</dbReference>
<dbReference type="EMBL" id="LIZX01000278">
    <property type="protein sequence ID" value="KPJ62256.1"/>
    <property type="molecule type" value="Genomic_DNA"/>
</dbReference>
<dbReference type="SMART" id="SM00028">
    <property type="entry name" value="TPR"/>
    <property type="match status" value="5"/>
</dbReference>
<dbReference type="Gene3D" id="1.25.40.10">
    <property type="entry name" value="Tetratricopeptide repeat domain"/>
    <property type="match status" value="2"/>
</dbReference>
<evidence type="ECO:0000256" key="3">
    <source>
        <dbReference type="PROSITE-ProRule" id="PRU00339"/>
    </source>
</evidence>
<evidence type="ECO:0000256" key="2">
    <source>
        <dbReference type="ARBA" id="ARBA00022803"/>
    </source>
</evidence>
<feature type="repeat" description="TPR" evidence="3">
    <location>
        <begin position="505"/>
        <end position="538"/>
    </location>
</feature>
<dbReference type="PROSITE" id="PS50005">
    <property type="entry name" value="TPR"/>
    <property type="match status" value="4"/>
</dbReference>
<gene>
    <name evidence="5" type="ORF">AMJ44_15890</name>
</gene>
<keyword evidence="1" id="KW-0677">Repeat</keyword>
<feature type="repeat" description="TPR" evidence="3">
    <location>
        <begin position="607"/>
        <end position="640"/>
    </location>
</feature>
<feature type="transmembrane region" description="Helical" evidence="4">
    <location>
        <begin position="82"/>
        <end position="99"/>
    </location>
</feature>
<evidence type="ECO:0000313" key="6">
    <source>
        <dbReference type="Proteomes" id="UP000051861"/>
    </source>
</evidence>
<sequence length="656" mass="75825">MIRAEKTASVFCGLLLLAYLISSFFPQQRLWGINHLAYFPIYFRVVIITIGFLFLFPNFNRRVSQALSRFYQLFANKSKKRFFKYGVSSLVSVFVFWILRTPTHFLGDGYLRARSLSLGVKYIPAEPLDSYLHFLIHNLLSPLWGGDSIRTYAISSCVAGGVFIFVAILLAEHLGKTAPARCLVFIVLTALGGSQLFFGYVESYTLMYVAVLIYLFLSLNFLERKMSLIWPTLFLGLALSLHLSTFYLLPSLAYLYWLKNREEIRRNKTILNSWSIFSFFLLILGLGVGIFVLRHTLFSWSHVIDFINELQLLSPVGFAIWSVILFVLARQIKWKNRNVIFLGMISLFSLVYTFVANPKLACARDWDMFAPAGLGYTLLGLYLLVQNIKKEENLKYVLLILSATAMIGSFPWFYLNSREAKSLARFNNILNLDPERSAYGHEILARYYGDLDLFEKEAEEWRKAIALEKNPRYFDNLGVALFKLNRYDEAITQYKRSLDLNPRSEKAHYNLGLAYSLKEMWDEAINEYREALKLGLRLADLHAELGIAYGHKRLYREGISELKKAIQINSQEAGYYYHLGSLLFEMKYIDESIQALKQVLTMDSTYSLAYKTLGNIYMEQGKNQNAFNHYQLYIQHNPQADDKAQIEQIMSKLKKN</sequence>
<dbReference type="PANTHER" id="PTHR44943:SF4">
    <property type="entry name" value="TPR REPEAT-CONTAINING PROTEIN MJ0798"/>
    <property type="match status" value="1"/>
</dbReference>
<keyword evidence="2 3" id="KW-0802">TPR repeat</keyword>
<dbReference type="AlphaFoldDB" id="A0A0S7XIF5"/>
<feature type="transmembrane region" description="Helical" evidence="4">
    <location>
        <begin position="39"/>
        <end position="61"/>
    </location>
</feature>
<dbReference type="PROSITE" id="PS50293">
    <property type="entry name" value="TPR_REGION"/>
    <property type="match status" value="1"/>
</dbReference>
<feature type="transmembrane region" description="Helical" evidence="4">
    <location>
        <begin position="339"/>
        <end position="356"/>
    </location>
</feature>
<protein>
    <submittedName>
        <fullName evidence="5">Uncharacterized protein</fullName>
    </submittedName>
</protein>
<accession>A0A0S7XIF5</accession>
<feature type="repeat" description="TPR" evidence="3">
    <location>
        <begin position="471"/>
        <end position="504"/>
    </location>
</feature>
<keyword evidence="4" id="KW-1133">Transmembrane helix</keyword>
<feature type="transmembrane region" description="Helical" evidence="4">
    <location>
        <begin position="312"/>
        <end position="332"/>
    </location>
</feature>
<feature type="transmembrane region" description="Helical" evidence="4">
    <location>
        <begin position="269"/>
        <end position="292"/>
    </location>
</feature>
<proteinExistence type="predicted"/>
<feature type="transmembrane region" description="Helical" evidence="4">
    <location>
        <begin position="149"/>
        <end position="171"/>
    </location>
</feature>
<evidence type="ECO:0000256" key="4">
    <source>
        <dbReference type="SAM" id="Phobius"/>
    </source>
</evidence>
<keyword evidence="4" id="KW-0812">Transmembrane</keyword>
<dbReference type="Pfam" id="PF13181">
    <property type="entry name" value="TPR_8"/>
    <property type="match status" value="1"/>
</dbReference>
<name>A0A0S7XIF5_UNCSA</name>
<feature type="transmembrane region" description="Helical" evidence="4">
    <location>
        <begin position="397"/>
        <end position="415"/>
    </location>
</feature>
<dbReference type="Pfam" id="PF13414">
    <property type="entry name" value="TPR_11"/>
    <property type="match status" value="1"/>
</dbReference>
<dbReference type="SUPFAM" id="SSF48452">
    <property type="entry name" value="TPR-like"/>
    <property type="match status" value="1"/>
</dbReference>
<dbReference type="Proteomes" id="UP000051861">
    <property type="component" value="Unassembled WGS sequence"/>
</dbReference>
<feature type="transmembrane region" description="Helical" evidence="4">
    <location>
        <begin position="183"/>
        <end position="216"/>
    </location>
</feature>
<dbReference type="InterPro" id="IPR011990">
    <property type="entry name" value="TPR-like_helical_dom_sf"/>
</dbReference>
<feature type="transmembrane region" description="Helical" evidence="4">
    <location>
        <begin position="368"/>
        <end position="385"/>
    </location>
</feature>
<evidence type="ECO:0000313" key="5">
    <source>
        <dbReference type="EMBL" id="KPJ62256.1"/>
    </source>
</evidence>